<proteinExistence type="inferred from homology"/>
<gene>
    <name evidence="7" type="primary">gabT</name>
    <name evidence="7" type="ORF">DDK22_25545</name>
</gene>
<evidence type="ECO:0000256" key="4">
    <source>
        <dbReference type="ARBA" id="ARBA00022679"/>
    </source>
</evidence>
<reference evidence="7 8" key="1">
    <citation type="submission" date="2018-04" db="EMBL/GenBank/DDBJ databases">
        <title>Cupriavidus necator CR12 genome sequencing and assembly.</title>
        <authorList>
            <person name="Ben Fekih I."/>
            <person name="Mazhar H.S."/>
            <person name="Bello S.K."/>
            <person name="Rensing C."/>
        </authorList>
    </citation>
    <scope>NUCLEOTIDE SEQUENCE [LARGE SCALE GENOMIC DNA]</scope>
    <source>
        <strain evidence="7 8">CR12</strain>
    </source>
</reference>
<dbReference type="Pfam" id="PF00202">
    <property type="entry name" value="Aminotran_3"/>
    <property type="match status" value="1"/>
</dbReference>
<dbReference type="FunFam" id="3.40.640.10:FF:000013">
    <property type="entry name" value="4-aminobutyrate aminotransferase"/>
    <property type="match status" value="1"/>
</dbReference>
<dbReference type="GO" id="GO:0009448">
    <property type="term" value="P:gamma-aminobutyric acid metabolic process"/>
    <property type="evidence" value="ECO:0007669"/>
    <property type="project" value="InterPro"/>
</dbReference>
<accession>A0A367PEW0</accession>
<dbReference type="Gene3D" id="3.40.640.10">
    <property type="entry name" value="Type I PLP-dependent aspartate aminotransferase-like (Major domain)"/>
    <property type="match status" value="1"/>
</dbReference>
<dbReference type="AlphaFoldDB" id="A0A367PEW0"/>
<dbReference type="CDD" id="cd00610">
    <property type="entry name" value="OAT_like"/>
    <property type="match status" value="1"/>
</dbReference>
<dbReference type="Gene3D" id="3.90.1150.10">
    <property type="entry name" value="Aspartate Aminotransferase, domain 1"/>
    <property type="match status" value="1"/>
</dbReference>
<evidence type="ECO:0000256" key="1">
    <source>
        <dbReference type="ARBA" id="ARBA00001933"/>
    </source>
</evidence>
<dbReference type="NCBIfam" id="TIGR00700">
    <property type="entry name" value="GABAtrnsam"/>
    <property type="match status" value="1"/>
</dbReference>
<name>A0A367PEW0_CUPNE</name>
<dbReference type="Proteomes" id="UP000253501">
    <property type="component" value="Unassembled WGS sequence"/>
</dbReference>
<dbReference type="InterPro" id="IPR049704">
    <property type="entry name" value="Aminotrans_3_PPA_site"/>
</dbReference>
<evidence type="ECO:0000313" key="8">
    <source>
        <dbReference type="Proteomes" id="UP000253501"/>
    </source>
</evidence>
<dbReference type="PANTHER" id="PTHR11986:SF79">
    <property type="entry name" value="ACETYLORNITHINE AMINOTRANSFERASE, MITOCHONDRIAL"/>
    <property type="match status" value="1"/>
</dbReference>
<keyword evidence="5 6" id="KW-0663">Pyridoxal phosphate</keyword>
<evidence type="ECO:0000256" key="5">
    <source>
        <dbReference type="ARBA" id="ARBA00022898"/>
    </source>
</evidence>
<protein>
    <submittedName>
        <fullName evidence="7">4-aminobutyrate--2-oxoglutarate transaminase</fullName>
        <ecNumber evidence="7">2.6.1.19</ecNumber>
    </submittedName>
</protein>
<dbReference type="EC" id="2.6.1.19" evidence="7"/>
<keyword evidence="3 7" id="KW-0032">Aminotransferase</keyword>
<dbReference type="InterPro" id="IPR004632">
    <property type="entry name" value="4NH2But_aminotransferase_bac"/>
</dbReference>
<dbReference type="InterPro" id="IPR015424">
    <property type="entry name" value="PyrdxlP-dep_Trfase"/>
</dbReference>
<dbReference type="PIRSF" id="PIRSF000521">
    <property type="entry name" value="Transaminase_4ab_Lys_Orn"/>
    <property type="match status" value="1"/>
</dbReference>
<dbReference type="RefSeq" id="WP_114134342.1">
    <property type="nucleotide sequence ID" value="NZ_CP068436.1"/>
</dbReference>
<dbReference type="PANTHER" id="PTHR11986">
    <property type="entry name" value="AMINOTRANSFERASE CLASS III"/>
    <property type="match status" value="1"/>
</dbReference>
<dbReference type="InterPro" id="IPR015421">
    <property type="entry name" value="PyrdxlP-dep_Trfase_major"/>
</dbReference>
<evidence type="ECO:0000313" key="7">
    <source>
        <dbReference type="EMBL" id="RCJ05625.1"/>
    </source>
</evidence>
<dbReference type="PROSITE" id="PS00600">
    <property type="entry name" value="AA_TRANSFER_CLASS_3"/>
    <property type="match status" value="1"/>
</dbReference>
<evidence type="ECO:0000256" key="6">
    <source>
        <dbReference type="RuleBase" id="RU003560"/>
    </source>
</evidence>
<evidence type="ECO:0000256" key="2">
    <source>
        <dbReference type="ARBA" id="ARBA00008954"/>
    </source>
</evidence>
<dbReference type="EMBL" id="QDHA01000068">
    <property type="protein sequence ID" value="RCJ05625.1"/>
    <property type="molecule type" value="Genomic_DNA"/>
</dbReference>
<dbReference type="GO" id="GO:0042802">
    <property type="term" value="F:identical protein binding"/>
    <property type="evidence" value="ECO:0007669"/>
    <property type="project" value="TreeGrafter"/>
</dbReference>
<dbReference type="GO" id="GO:0030170">
    <property type="term" value="F:pyridoxal phosphate binding"/>
    <property type="evidence" value="ECO:0007669"/>
    <property type="project" value="InterPro"/>
</dbReference>
<comment type="cofactor">
    <cofactor evidence="1">
        <name>pyridoxal 5'-phosphate</name>
        <dbReference type="ChEBI" id="CHEBI:597326"/>
    </cofactor>
</comment>
<dbReference type="InterPro" id="IPR015422">
    <property type="entry name" value="PyrdxlP-dep_Trfase_small"/>
</dbReference>
<dbReference type="InterPro" id="IPR050103">
    <property type="entry name" value="Class-III_PLP-dep_AT"/>
</dbReference>
<keyword evidence="4 7" id="KW-0808">Transferase</keyword>
<dbReference type="GO" id="GO:0034386">
    <property type="term" value="F:4-aminobutyrate:2-oxoglutarate transaminase activity"/>
    <property type="evidence" value="ECO:0007669"/>
    <property type="project" value="UniProtKB-EC"/>
</dbReference>
<comment type="similarity">
    <text evidence="2 6">Belongs to the class-III pyridoxal-phosphate-dependent aminotransferase family.</text>
</comment>
<comment type="caution">
    <text evidence="7">The sequence shown here is derived from an EMBL/GenBank/DDBJ whole genome shotgun (WGS) entry which is preliminary data.</text>
</comment>
<dbReference type="InterPro" id="IPR005814">
    <property type="entry name" value="Aminotrans_3"/>
</dbReference>
<dbReference type="SUPFAM" id="SSF53383">
    <property type="entry name" value="PLP-dependent transferases"/>
    <property type="match status" value="1"/>
</dbReference>
<organism evidence="7 8">
    <name type="scientific">Cupriavidus necator</name>
    <name type="common">Alcaligenes eutrophus</name>
    <name type="synonym">Ralstonia eutropha</name>
    <dbReference type="NCBI Taxonomy" id="106590"/>
    <lineage>
        <taxon>Bacteria</taxon>
        <taxon>Pseudomonadati</taxon>
        <taxon>Pseudomonadota</taxon>
        <taxon>Betaproteobacteria</taxon>
        <taxon>Burkholderiales</taxon>
        <taxon>Burkholderiaceae</taxon>
        <taxon>Cupriavidus</taxon>
    </lineage>
</organism>
<sequence>MVVESKHKELAEARNRHVPRGVVTAHPIFVERAEGSHVWDADGRRYLDFVGGIGVLNVGHNHPRIIAAVKRQLERVSHAAFQVAAYDVYVELAARLNLLVGGDEAYKTIFLTTGAEAVENAIKIARAYRNAPGVIAFRGGFHGRTLMGMTLTGMSAPYKQNFGPFAGDVYHTPYPDPYRGFSSEDALQALEDLFATQIAPERVAAIIIELVQGDGGFLAAGPEFLQKLRELATRHGIVLIADEIQTGFGRTGELFAFQQAGIKPDLVTVAKSLAGGLPLSGVVGRAEIMDAPEPGGLGGTYAGNPLACAAALAVLDLFQNEGLLEQANQLATVLRDGLEALAERFTEIGTIRGVGAMLALEFVKDRDPKQPDAGFAQRVIDACRDGGLLVIKCGVHRNIVRLLAPLTTSKKEAHEALAILAKAIEKARAAY</sequence>
<evidence type="ECO:0000256" key="3">
    <source>
        <dbReference type="ARBA" id="ARBA00022576"/>
    </source>
</evidence>